<gene>
    <name evidence="3" type="ORF">GORHZ_225_00210</name>
</gene>
<keyword evidence="2" id="KW-0732">Signal</keyword>
<dbReference type="STRING" id="1108045.GORHZ_225_00210"/>
<evidence type="ECO:0000256" key="2">
    <source>
        <dbReference type="SAM" id="SignalP"/>
    </source>
</evidence>
<organism evidence="3 4">
    <name type="scientific">Gordonia rhizosphera NBRC 16068</name>
    <dbReference type="NCBI Taxonomy" id="1108045"/>
    <lineage>
        <taxon>Bacteria</taxon>
        <taxon>Bacillati</taxon>
        <taxon>Actinomycetota</taxon>
        <taxon>Actinomycetes</taxon>
        <taxon>Mycobacteriales</taxon>
        <taxon>Gordoniaceae</taxon>
        <taxon>Gordonia</taxon>
    </lineage>
</organism>
<evidence type="ECO:0000313" key="3">
    <source>
        <dbReference type="EMBL" id="GAB93498.1"/>
    </source>
</evidence>
<dbReference type="PROSITE" id="PS51257">
    <property type="entry name" value="PROKAR_LIPOPROTEIN"/>
    <property type="match status" value="1"/>
</dbReference>
<feature type="signal peptide" evidence="2">
    <location>
        <begin position="1"/>
        <end position="20"/>
    </location>
</feature>
<comment type="caution">
    <text evidence="3">The sequence shown here is derived from an EMBL/GenBank/DDBJ whole genome shotgun (WGS) entry which is preliminary data.</text>
</comment>
<reference evidence="3 4" key="1">
    <citation type="submission" date="2012-08" db="EMBL/GenBank/DDBJ databases">
        <title>Whole genome shotgun sequence of Gordonia rhizosphera NBRC 16068.</title>
        <authorList>
            <person name="Takarada H."/>
            <person name="Isaki S."/>
            <person name="Hosoyama A."/>
            <person name="Tsuchikane K."/>
            <person name="Katsumata H."/>
            <person name="Baba S."/>
            <person name="Ohji S."/>
            <person name="Yamazaki S."/>
            <person name="Fujita N."/>
        </authorList>
    </citation>
    <scope>NUCLEOTIDE SEQUENCE [LARGE SCALE GENOMIC DNA]</scope>
    <source>
        <strain evidence="3 4">NBRC 16068</strain>
    </source>
</reference>
<sequence length="139" mass="14017">MTRRFAQLLATAATFATAVAGCSATSSEVATSSTSATSAATSTAAEPTIPVMLAPFGPGYPNEDSGCRRLGESPQTSQWLDDSAILVGCTTDAAARALHGTIVAVVGGITIVSIPMGDANADMRPEASSTTPQHRPPPP</sequence>
<dbReference type="EMBL" id="BAHC01000225">
    <property type="protein sequence ID" value="GAB93498.1"/>
    <property type="molecule type" value="Genomic_DNA"/>
</dbReference>
<accession>K6VBA4</accession>
<dbReference type="OrthoDB" id="7392270at2"/>
<feature type="chain" id="PRO_5038366299" description="Lipoprotein" evidence="2">
    <location>
        <begin position="21"/>
        <end position="139"/>
    </location>
</feature>
<evidence type="ECO:0000256" key="1">
    <source>
        <dbReference type="SAM" id="MobiDB-lite"/>
    </source>
</evidence>
<protein>
    <recommendedName>
        <fullName evidence="5">Lipoprotein</fullName>
    </recommendedName>
</protein>
<dbReference type="RefSeq" id="WP_006338776.1">
    <property type="nucleotide sequence ID" value="NZ_BAHC01000225.1"/>
</dbReference>
<feature type="region of interest" description="Disordered" evidence="1">
    <location>
        <begin position="120"/>
        <end position="139"/>
    </location>
</feature>
<evidence type="ECO:0008006" key="5">
    <source>
        <dbReference type="Google" id="ProtNLM"/>
    </source>
</evidence>
<keyword evidence="4" id="KW-1185">Reference proteome</keyword>
<dbReference type="Proteomes" id="UP000008363">
    <property type="component" value="Unassembled WGS sequence"/>
</dbReference>
<name>K6VBA4_9ACTN</name>
<evidence type="ECO:0000313" key="4">
    <source>
        <dbReference type="Proteomes" id="UP000008363"/>
    </source>
</evidence>
<dbReference type="AlphaFoldDB" id="K6VBA4"/>
<proteinExistence type="predicted"/>